<protein>
    <submittedName>
        <fullName evidence="1">Uncharacterized protein</fullName>
    </submittedName>
</protein>
<dbReference type="Proteomes" id="UP000828048">
    <property type="component" value="Chromosome 9"/>
</dbReference>
<name>A0ACB7ZIV5_9ERIC</name>
<dbReference type="EMBL" id="CM037159">
    <property type="protein sequence ID" value="KAH7865767.1"/>
    <property type="molecule type" value="Genomic_DNA"/>
</dbReference>
<sequence length="220" mass="24740">MKVMRKDKILEKNHAEYMKAERDILTKIWHPFIIQLRYSFQAMLTDFGMAKQFDEYTRSNSMSGTVEYMSPEIILGKGHNKAADWWSIGILLFEMLTGKPPFIGGNREKIQQKIIKDKIKLPSFLTSDSHSLLKGLLQKEPSKRLGSGPTGSEEVRAINGSSLLTGKNWRRGRSILDSALKLPGNTALLTLTNAGPICQFKILQCPVRMQIAITSTALVM</sequence>
<organism evidence="1 2">
    <name type="scientific">Vaccinium darrowii</name>
    <dbReference type="NCBI Taxonomy" id="229202"/>
    <lineage>
        <taxon>Eukaryota</taxon>
        <taxon>Viridiplantae</taxon>
        <taxon>Streptophyta</taxon>
        <taxon>Embryophyta</taxon>
        <taxon>Tracheophyta</taxon>
        <taxon>Spermatophyta</taxon>
        <taxon>Magnoliopsida</taxon>
        <taxon>eudicotyledons</taxon>
        <taxon>Gunneridae</taxon>
        <taxon>Pentapetalae</taxon>
        <taxon>asterids</taxon>
        <taxon>Ericales</taxon>
        <taxon>Ericaceae</taxon>
        <taxon>Vaccinioideae</taxon>
        <taxon>Vaccinieae</taxon>
        <taxon>Vaccinium</taxon>
    </lineage>
</organism>
<accession>A0ACB7ZIV5</accession>
<evidence type="ECO:0000313" key="1">
    <source>
        <dbReference type="EMBL" id="KAH7865767.1"/>
    </source>
</evidence>
<reference evidence="1 2" key="1">
    <citation type="journal article" date="2021" name="Hortic Res">
        <title>High-quality reference genome and annotation aids understanding of berry development for evergreen blueberry (Vaccinium darrowii).</title>
        <authorList>
            <person name="Yu J."/>
            <person name="Hulse-Kemp A.M."/>
            <person name="Babiker E."/>
            <person name="Staton M."/>
        </authorList>
    </citation>
    <scope>NUCLEOTIDE SEQUENCE [LARGE SCALE GENOMIC DNA]</scope>
    <source>
        <strain evidence="2">cv. NJ 8807/NJ 8810</strain>
        <tissue evidence="1">Young leaf</tissue>
    </source>
</reference>
<gene>
    <name evidence="1" type="ORF">Vadar_010979</name>
</gene>
<proteinExistence type="predicted"/>
<keyword evidence="2" id="KW-1185">Reference proteome</keyword>
<comment type="caution">
    <text evidence="1">The sequence shown here is derived from an EMBL/GenBank/DDBJ whole genome shotgun (WGS) entry which is preliminary data.</text>
</comment>
<evidence type="ECO:0000313" key="2">
    <source>
        <dbReference type="Proteomes" id="UP000828048"/>
    </source>
</evidence>